<proteinExistence type="predicted"/>
<dbReference type="SUPFAM" id="SSF51182">
    <property type="entry name" value="RmlC-like cupins"/>
    <property type="match status" value="1"/>
</dbReference>
<evidence type="ECO:0000313" key="2">
    <source>
        <dbReference type="EMBL" id="KRL90692.1"/>
    </source>
</evidence>
<feature type="domain" description="Cupin type-2" evidence="1">
    <location>
        <begin position="48"/>
        <end position="109"/>
    </location>
</feature>
<dbReference type="InterPro" id="IPR011051">
    <property type="entry name" value="RmlC_Cupin_sf"/>
</dbReference>
<dbReference type="AlphaFoldDB" id="A0A0R1UD00"/>
<gene>
    <name evidence="2" type="ORF">FC43_GL001296</name>
</gene>
<dbReference type="InterPro" id="IPR013096">
    <property type="entry name" value="Cupin_2"/>
</dbReference>
<evidence type="ECO:0000259" key="1">
    <source>
        <dbReference type="Pfam" id="PF07883"/>
    </source>
</evidence>
<dbReference type="GeneID" id="82934407"/>
<dbReference type="CDD" id="cd02233">
    <property type="entry name" value="cupin_HNL-like"/>
    <property type="match status" value="1"/>
</dbReference>
<organism evidence="2 3">
    <name type="scientific">Limosilactobacillus ingluviei DSM 15946</name>
    <dbReference type="NCBI Taxonomy" id="1423760"/>
    <lineage>
        <taxon>Bacteria</taxon>
        <taxon>Bacillati</taxon>
        <taxon>Bacillota</taxon>
        <taxon>Bacilli</taxon>
        <taxon>Lactobacillales</taxon>
        <taxon>Lactobacillaceae</taxon>
        <taxon>Limosilactobacillus</taxon>
    </lineage>
</organism>
<dbReference type="PANTHER" id="PTHR43698">
    <property type="entry name" value="RIBD C-TERMINAL DOMAIN CONTAINING PROTEIN"/>
    <property type="match status" value="1"/>
</dbReference>
<dbReference type="EMBL" id="AZFK01000028">
    <property type="protein sequence ID" value="KRL90692.1"/>
    <property type="molecule type" value="Genomic_DNA"/>
</dbReference>
<dbReference type="InterPro" id="IPR014710">
    <property type="entry name" value="RmlC-like_jellyroll"/>
</dbReference>
<dbReference type="InterPro" id="IPR047263">
    <property type="entry name" value="HNL-like_cupin"/>
</dbReference>
<dbReference type="PATRIC" id="fig|1423760.3.peg.1366"/>
<evidence type="ECO:0000313" key="3">
    <source>
        <dbReference type="Proteomes" id="UP000050816"/>
    </source>
</evidence>
<sequence>MQNETAIKNNPFGFGDPNVAYAQYFQGQSFLNGLVTPAGLVDFSISNVSFEPGCRNHWHIHHDGYQILLVTAGEGWYQAAGHPAQLLHAGDVVVIKAGIKHWHGATKDSWFTHLAITKGTSEWLAPVSDAEYAQLPARN</sequence>
<reference evidence="2 3" key="1">
    <citation type="journal article" date="2015" name="Genome Announc.">
        <title>Expanding the biotechnology potential of lactobacilli through comparative genomics of 213 strains and associated genera.</title>
        <authorList>
            <person name="Sun Z."/>
            <person name="Harris H.M."/>
            <person name="McCann A."/>
            <person name="Guo C."/>
            <person name="Argimon S."/>
            <person name="Zhang W."/>
            <person name="Yang X."/>
            <person name="Jeffery I.B."/>
            <person name="Cooney J.C."/>
            <person name="Kagawa T.F."/>
            <person name="Liu W."/>
            <person name="Song Y."/>
            <person name="Salvetti E."/>
            <person name="Wrobel A."/>
            <person name="Rasinkangas P."/>
            <person name="Parkhill J."/>
            <person name="Rea M.C."/>
            <person name="O'Sullivan O."/>
            <person name="Ritari J."/>
            <person name="Douillard F.P."/>
            <person name="Paul Ross R."/>
            <person name="Yang R."/>
            <person name="Briner A.E."/>
            <person name="Felis G.E."/>
            <person name="de Vos W.M."/>
            <person name="Barrangou R."/>
            <person name="Klaenhammer T.R."/>
            <person name="Caufield P.W."/>
            <person name="Cui Y."/>
            <person name="Zhang H."/>
            <person name="O'Toole P.W."/>
        </authorList>
    </citation>
    <scope>NUCLEOTIDE SEQUENCE [LARGE SCALE GENOMIC DNA]</scope>
    <source>
        <strain evidence="2 3">DSM 15946</strain>
    </source>
</reference>
<accession>A0A0R1UD00</accession>
<name>A0A0R1UD00_9LACO</name>
<dbReference type="Pfam" id="PF07883">
    <property type="entry name" value="Cupin_2"/>
    <property type="match status" value="1"/>
</dbReference>
<comment type="caution">
    <text evidence="2">The sequence shown here is derived from an EMBL/GenBank/DDBJ whole genome shotgun (WGS) entry which is preliminary data.</text>
</comment>
<dbReference type="Proteomes" id="UP000050816">
    <property type="component" value="Unassembled WGS sequence"/>
</dbReference>
<protein>
    <submittedName>
        <fullName evidence="2">Cupin 2 conserved barrel domain protein</fullName>
    </submittedName>
</protein>
<dbReference type="RefSeq" id="WP_019206681.1">
    <property type="nucleotide sequence ID" value="NZ_AZFK01000028.1"/>
</dbReference>
<dbReference type="PANTHER" id="PTHR43698:SF1">
    <property type="entry name" value="BLL4564 PROTEIN"/>
    <property type="match status" value="1"/>
</dbReference>
<dbReference type="Gene3D" id="2.60.120.10">
    <property type="entry name" value="Jelly Rolls"/>
    <property type="match status" value="1"/>
</dbReference>